<keyword evidence="10" id="KW-1185">Reference proteome</keyword>
<reference evidence="9 10" key="1">
    <citation type="submission" date="2019-09" db="EMBL/GenBank/DDBJ databases">
        <title>Bird 10,000 Genomes (B10K) Project - Family phase.</title>
        <authorList>
            <person name="Zhang G."/>
        </authorList>
    </citation>
    <scope>NUCLEOTIDE SEQUENCE [LARGE SCALE GENOMIC DNA]</scope>
    <source>
        <strain evidence="9">B10K-DU-012-38</strain>
        <tissue evidence="9">Muscle</tissue>
    </source>
</reference>
<dbReference type="GO" id="GO:0000785">
    <property type="term" value="C:chromatin"/>
    <property type="evidence" value="ECO:0007669"/>
    <property type="project" value="TreeGrafter"/>
</dbReference>
<dbReference type="EMBL" id="VZRH01007753">
    <property type="protein sequence ID" value="NWU03636.1"/>
    <property type="molecule type" value="Genomic_DNA"/>
</dbReference>
<dbReference type="GO" id="GO:0008270">
    <property type="term" value="F:zinc ion binding"/>
    <property type="evidence" value="ECO:0007669"/>
    <property type="project" value="UniProtKB-KW"/>
</dbReference>
<dbReference type="Gene3D" id="3.30.160.60">
    <property type="entry name" value="Classic Zinc Finger"/>
    <property type="match status" value="1"/>
</dbReference>
<keyword evidence="3 6" id="KW-0863">Zinc-finger</keyword>
<evidence type="ECO:0000256" key="4">
    <source>
        <dbReference type="ARBA" id="ARBA00022833"/>
    </source>
</evidence>
<organism evidence="9 10">
    <name type="scientific">Urocynchramus pylzowi</name>
    <dbReference type="NCBI Taxonomy" id="571890"/>
    <lineage>
        <taxon>Eukaryota</taxon>
        <taxon>Metazoa</taxon>
        <taxon>Chordata</taxon>
        <taxon>Craniata</taxon>
        <taxon>Vertebrata</taxon>
        <taxon>Euteleostomi</taxon>
        <taxon>Archelosauria</taxon>
        <taxon>Archosauria</taxon>
        <taxon>Dinosauria</taxon>
        <taxon>Saurischia</taxon>
        <taxon>Theropoda</taxon>
        <taxon>Coelurosauria</taxon>
        <taxon>Aves</taxon>
        <taxon>Neognathae</taxon>
        <taxon>Neoaves</taxon>
        <taxon>Telluraves</taxon>
        <taxon>Australaves</taxon>
        <taxon>Passeriformes</taxon>
        <taxon>Passeroidea</taxon>
        <taxon>Fringillidae</taxon>
        <taxon>Urocynchramus</taxon>
    </lineage>
</organism>
<dbReference type="GO" id="GO:0000978">
    <property type="term" value="F:RNA polymerase II cis-regulatory region sequence-specific DNA binding"/>
    <property type="evidence" value="ECO:0007669"/>
    <property type="project" value="TreeGrafter"/>
</dbReference>
<accession>A0A7K5TIJ5</accession>
<feature type="region of interest" description="Disordered" evidence="7">
    <location>
        <begin position="1"/>
        <end position="29"/>
    </location>
</feature>
<sequence>VPPGAPKPPVLPKPGCAKAPRGKGAARERPFGCADCGKSFPWASHLERHRRVHTGERPFGCPE</sequence>
<dbReference type="PANTHER" id="PTHR14003">
    <property type="entry name" value="TRANSCRIPTIONAL REPRESSOR PROTEIN YY"/>
    <property type="match status" value="1"/>
</dbReference>
<keyword evidence="4" id="KW-0862">Zinc</keyword>
<dbReference type="PROSITE" id="PS50157">
    <property type="entry name" value="ZINC_FINGER_C2H2_2"/>
    <property type="match status" value="1"/>
</dbReference>
<comment type="caution">
    <text evidence="9">The sequence shown here is derived from an EMBL/GenBank/DDBJ whole genome shotgun (WGS) entry which is preliminary data.</text>
</comment>
<dbReference type="AlphaFoldDB" id="A0A7K5TIJ5"/>
<evidence type="ECO:0000256" key="2">
    <source>
        <dbReference type="ARBA" id="ARBA00022737"/>
    </source>
</evidence>
<dbReference type="InterPro" id="IPR036236">
    <property type="entry name" value="Znf_C2H2_sf"/>
</dbReference>
<dbReference type="GO" id="GO:0000981">
    <property type="term" value="F:DNA-binding transcription factor activity, RNA polymerase II-specific"/>
    <property type="evidence" value="ECO:0007669"/>
    <property type="project" value="TreeGrafter"/>
</dbReference>
<evidence type="ECO:0000313" key="10">
    <source>
        <dbReference type="Proteomes" id="UP000524542"/>
    </source>
</evidence>
<evidence type="ECO:0000313" key="9">
    <source>
        <dbReference type="EMBL" id="NWU03636.1"/>
    </source>
</evidence>
<gene>
    <name evidence="9" type="primary">Ckr1_1</name>
    <name evidence="9" type="ORF">UROPYL_R15383</name>
</gene>
<feature type="compositionally biased region" description="Pro residues" evidence="7">
    <location>
        <begin position="1"/>
        <end position="12"/>
    </location>
</feature>
<proteinExistence type="predicted"/>
<dbReference type="GO" id="GO:0005667">
    <property type="term" value="C:transcription regulator complex"/>
    <property type="evidence" value="ECO:0007669"/>
    <property type="project" value="TreeGrafter"/>
</dbReference>
<dbReference type="PANTHER" id="PTHR14003:SF23">
    <property type="entry name" value="ZINC FINGER PROTEIN 143"/>
    <property type="match status" value="1"/>
</dbReference>
<keyword evidence="2" id="KW-0677">Repeat</keyword>
<evidence type="ECO:0000256" key="5">
    <source>
        <dbReference type="ARBA" id="ARBA00023242"/>
    </source>
</evidence>
<keyword evidence="1" id="KW-0479">Metal-binding</keyword>
<dbReference type="PROSITE" id="PS00028">
    <property type="entry name" value="ZINC_FINGER_C2H2_1"/>
    <property type="match status" value="1"/>
</dbReference>
<dbReference type="SMART" id="SM00355">
    <property type="entry name" value="ZnF_C2H2"/>
    <property type="match status" value="1"/>
</dbReference>
<dbReference type="FunFam" id="3.30.160.60:FF:002959">
    <property type="match status" value="1"/>
</dbReference>
<feature type="domain" description="C2H2-type" evidence="8">
    <location>
        <begin position="31"/>
        <end position="58"/>
    </location>
</feature>
<dbReference type="InterPro" id="IPR013087">
    <property type="entry name" value="Znf_C2H2_type"/>
</dbReference>
<evidence type="ECO:0000256" key="6">
    <source>
        <dbReference type="PROSITE-ProRule" id="PRU00042"/>
    </source>
</evidence>
<evidence type="ECO:0000256" key="1">
    <source>
        <dbReference type="ARBA" id="ARBA00022723"/>
    </source>
</evidence>
<protein>
    <submittedName>
        <fullName evidence="9">CKR1 protein</fullName>
    </submittedName>
</protein>
<dbReference type="GO" id="GO:0031519">
    <property type="term" value="C:PcG protein complex"/>
    <property type="evidence" value="ECO:0007669"/>
    <property type="project" value="TreeGrafter"/>
</dbReference>
<dbReference type="SUPFAM" id="SSF57667">
    <property type="entry name" value="beta-beta-alpha zinc fingers"/>
    <property type="match status" value="1"/>
</dbReference>
<evidence type="ECO:0000256" key="7">
    <source>
        <dbReference type="SAM" id="MobiDB-lite"/>
    </source>
</evidence>
<feature type="non-terminal residue" evidence="9">
    <location>
        <position position="63"/>
    </location>
</feature>
<evidence type="ECO:0000259" key="8">
    <source>
        <dbReference type="PROSITE" id="PS50157"/>
    </source>
</evidence>
<dbReference type="Proteomes" id="UP000524542">
    <property type="component" value="Unassembled WGS sequence"/>
</dbReference>
<feature type="non-terminal residue" evidence="9">
    <location>
        <position position="1"/>
    </location>
</feature>
<evidence type="ECO:0000256" key="3">
    <source>
        <dbReference type="ARBA" id="ARBA00022771"/>
    </source>
</evidence>
<keyword evidence="5" id="KW-0539">Nucleus</keyword>
<name>A0A7K5TIJ5_9FRIN</name>